<sequence length="110" mass="12877">MSYFVGQIIHAKVLRVSKNVITFKTEQNVICYLNISEVSDYYVRNLSSMFKVNEIKELKVIEIMPNKELVVSFKQIHPKELRNPFDFIIDTDTAQFSGLLEFVNKEIEND</sequence>
<dbReference type="EMBL" id="AORI01000005">
    <property type="protein sequence ID" value="ENY69156.1"/>
    <property type="molecule type" value="Genomic_DNA"/>
</dbReference>
<reference evidence="2 3" key="1">
    <citation type="journal article" date="2013" name="Genome Announc.">
        <title>Draft Genome Sequences of Mycoplasma auris and Mycoplasma yeatsii, Two Species of the Ear Canal of Caprinae.</title>
        <authorList>
            <person name="Dordet-Frisoni E."/>
            <person name="Baranowski E."/>
            <person name="Barre A."/>
            <person name="Blanchard A."/>
            <person name="Breton M."/>
            <person name="Couture C."/>
            <person name="Dupuy V."/>
            <person name="Gaurivaud P."/>
            <person name="Jacob D."/>
            <person name="Lemaitre C."/>
            <person name="Manso-Silvan L."/>
            <person name="Nikolski M."/>
            <person name="Nouvel L.X."/>
            <person name="Poumarat F."/>
            <person name="Sirand-Pugnet P."/>
            <person name="Thebault P."/>
            <person name="Theil S."/>
            <person name="Thiaucourt F."/>
            <person name="Citti C."/>
            <person name="Tardy F."/>
        </authorList>
    </citation>
    <scope>NUCLEOTIDE SEQUENCE [LARGE SCALE GENOMIC DNA]</scope>
    <source>
        <strain evidence="2 3">15026</strain>
    </source>
</reference>
<gene>
    <name evidence="2" type="primary">rpsA</name>
    <name evidence="2" type="ORF">MAU_1980</name>
</gene>
<dbReference type="RefSeq" id="WP_004423766.1">
    <property type="nucleotide sequence ID" value="NZ_AORI01000005.1"/>
</dbReference>
<dbReference type="STRING" id="1188233.MAU_1980"/>
<keyword evidence="2" id="KW-0689">Ribosomal protein</keyword>
<dbReference type="InterPro" id="IPR012340">
    <property type="entry name" value="NA-bd_OB-fold"/>
</dbReference>
<dbReference type="InterPro" id="IPR003029">
    <property type="entry name" value="S1_domain"/>
</dbReference>
<dbReference type="eggNOG" id="ENOG5032QII">
    <property type="taxonomic scope" value="Bacteria"/>
</dbReference>
<dbReference type="Proteomes" id="UP000013131">
    <property type="component" value="Unassembled WGS sequence"/>
</dbReference>
<dbReference type="AlphaFoldDB" id="N9VCN6"/>
<proteinExistence type="predicted"/>
<evidence type="ECO:0000313" key="3">
    <source>
        <dbReference type="Proteomes" id="UP000013131"/>
    </source>
</evidence>
<accession>N9VCN6</accession>
<organism evidence="2 3">
    <name type="scientific">Metamycoplasma auris 15026</name>
    <dbReference type="NCBI Taxonomy" id="1188233"/>
    <lineage>
        <taxon>Bacteria</taxon>
        <taxon>Bacillati</taxon>
        <taxon>Mycoplasmatota</taxon>
        <taxon>Mycoplasmoidales</taxon>
        <taxon>Metamycoplasmataceae</taxon>
        <taxon>Metamycoplasma</taxon>
    </lineage>
</organism>
<dbReference type="OrthoDB" id="398273at2"/>
<comment type="caution">
    <text evidence="2">The sequence shown here is derived from an EMBL/GenBank/DDBJ whole genome shotgun (WGS) entry which is preliminary data.</text>
</comment>
<dbReference type="CDD" id="cd00164">
    <property type="entry name" value="S1_like"/>
    <property type="match status" value="1"/>
</dbReference>
<dbReference type="SUPFAM" id="SSF50249">
    <property type="entry name" value="Nucleic acid-binding proteins"/>
    <property type="match status" value="1"/>
</dbReference>
<dbReference type="GO" id="GO:0003676">
    <property type="term" value="F:nucleic acid binding"/>
    <property type="evidence" value="ECO:0007669"/>
    <property type="project" value="InterPro"/>
</dbReference>
<keyword evidence="2" id="KW-0687">Ribonucleoprotein</keyword>
<dbReference type="Gene3D" id="2.40.50.140">
    <property type="entry name" value="Nucleic acid-binding proteins"/>
    <property type="match status" value="1"/>
</dbReference>
<evidence type="ECO:0000259" key="1">
    <source>
        <dbReference type="PROSITE" id="PS50126"/>
    </source>
</evidence>
<dbReference type="SMART" id="SM00316">
    <property type="entry name" value="S1"/>
    <property type="match status" value="1"/>
</dbReference>
<protein>
    <submittedName>
        <fullName evidence="2">30S ribosomal protein S1</fullName>
    </submittedName>
</protein>
<dbReference type="GO" id="GO:0005840">
    <property type="term" value="C:ribosome"/>
    <property type="evidence" value="ECO:0007669"/>
    <property type="project" value="UniProtKB-KW"/>
</dbReference>
<evidence type="ECO:0000313" key="2">
    <source>
        <dbReference type="EMBL" id="ENY69156.1"/>
    </source>
</evidence>
<keyword evidence="3" id="KW-1185">Reference proteome</keyword>
<name>N9VCN6_9BACT</name>
<dbReference type="PATRIC" id="fig|1188233.3.peg.200"/>
<dbReference type="PROSITE" id="PS50126">
    <property type="entry name" value="S1"/>
    <property type="match status" value="1"/>
</dbReference>
<feature type="domain" description="S1 motif" evidence="1">
    <location>
        <begin position="6"/>
        <end position="74"/>
    </location>
</feature>